<feature type="compositionally biased region" description="Acidic residues" evidence="1">
    <location>
        <begin position="81"/>
        <end position="96"/>
    </location>
</feature>
<evidence type="ECO:0000256" key="1">
    <source>
        <dbReference type="SAM" id="MobiDB-lite"/>
    </source>
</evidence>
<protein>
    <submittedName>
        <fullName evidence="2">Uncharacterized protein</fullName>
    </submittedName>
</protein>
<reference evidence="2" key="1">
    <citation type="submission" date="2022-08" db="UniProtKB">
        <authorList>
            <consortium name="EnsemblMetazoa"/>
        </authorList>
    </citation>
    <scope>IDENTIFICATION</scope>
    <source>
        <strain evidence="2">05x7-T-G4-1.051#20</strain>
    </source>
</reference>
<evidence type="ECO:0000313" key="2">
    <source>
        <dbReference type="EnsemblMetazoa" id="G34305.1:cds"/>
    </source>
</evidence>
<evidence type="ECO:0000313" key="3">
    <source>
        <dbReference type="Proteomes" id="UP000005408"/>
    </source>
</evidence>
<organism evidence="2 3">
    <name type="scientific">Magallana gigas</name>
    <name type="common">Pacific oyster</name>
    <name type="synonym">Crassostrea gigas</name>
    <dbReference type="NCBI Taxonomy" id="29159"/>
    <lineage>
        <taxon>Eukaryota</taxon>
        <taxon>Metazoa</taxon>
        <taxon>Spiralia</taxon>
        <taxon>Lophotrochozoa</taxon>
        <taxon>Mollusca</taxon>
        <taxon>Bivalvia</taxon>
        <taxon>Autobranchia</taxon>
        <taxon>Pteriomorphia</taxon>
        <taxon>Ostreida</taxon>
        <taxon>Ostreoidea</taxon>
        <taxon>Ostreidae</taxon>
        <taxon>Magallana</taxon>
    </lineage>
</organism>
<keyword evidence="3" id="KW-1185">Reference proteome</keyword>
<dbReference type="InterPro" id="IPR012340">
    <property type="entry name" value="NA-bd_OB-fold"/>
</dbReference>
<dbReference type="Gene3D" id="2.40.50.140">
    <property type="entry name" value="Nucleic acid-binding proteins"/>
    <property type="match status" value="1"/>
</dbReference>
<dbReference type="EnsemblMetazoa" id="G34305.1">
    <property type="protein sequence ID" value="G34305.1:cds"/>
    <property type="gene ID" value="G34305"/>
</dbReference>
<dbReference type="SUPFAM" id="SSF50249">
    <property type="entry name" value="Nucleic acid-binding proteins"/>
    <property type="match status" value="1"/>
</dbReference>
<feature type="region of interest" description="Disordered" evidence="1">
    <location>
        <begin position="74"/>
        <end position="97"/>
    </location>
</feature>
<name>A0A8W8MI06_MAGGI</name>
<dbReference type="AlphaFoldDB" id="A0A8W8MI06"/>
<proteinExistence type="predicted"/>
<dbReference type="Proteomes" id="UP000005408">
    <property type="component" value="Unassembled WGS sequence"/>
</dbReference>
<sequence length="435" mass="48212">MSEFNLKYEHRVADVNICTIPDSICPKSKEALNVNEKIDLTSCEDQRAVKLVDLPFKSQNLMDNDTNEKEIQERLNHSDSEQEQQEFEEDEWSEDDGSLKKHIGDVRADANMLASNIIAFGETCLKPNDRSGIMKTLEEAFRGSSQSTPYASAIKVNVCGVGPVISYKNAGGEKRQSTVIGFADNTMAVKGVLYDSAKLHLMKEGQTVILLNVILKNDVGKSIVMTNRSKVLKTGPKEVPASLIQRGNDIACPPPAAEVNIKTVQTSPVKTLVTLRGQVVSEEIERSVRVNGEDTPVRTIKVKDASGSCKVSLWRDLCKEKTSVGSHISLTNVVVQLYNDEKSVSTTSRTNIEEVDTPVIHRRVSFIGFEWLEENLASLTADDANGEYEEFKISSEALAHYLECQLHEVESVLLCKLPLTAEITARENEIIEIKN</sequence>
<accession>A0A8W8MI06</accession>